<sequence length="57" mass="6407">MRIPDHHREGFSAVLSTARPASFALRAARTRSVTIAAIEAWTVSRFDSVVPEISRRR</sequence>
<protein>
    <submittedName>
        <fullName evidence="1">Uncharacterized protein</fullName>
    </submittedName>
</protein>
<gene>
    <name evidence="1" type="ORF">AHOG_14990</name>
</gene>
<dbReference type="EMBL" id="CP022521">
    <property type="protein sequence ID" value="ASO20639.1"/>
    <property type="molecule type" value="Genomic_DNA"/>
</dbReference>
<dbReference type="KEGG" id="ahg:AHOG_14990"/>
<dbReference type="RefSeq" id="WP_157736830.1">
    <property type="nucleotide sequence ID" value="NZ_CP022521.1"/>
</dbReference>
<dbReference type="Proteomes" id="UP000204221">
    <property type="component" value="Chromosome"/>
</dbReference>
<name>A0A221W4X0_9PSEU</name>
<accession>A0A221W4X0</accession>
<reference evidence="1 2" key="1">
    <citation type="submission" date="2017-07" db="EMBL/GenBank/DDBJ databases">
        <title>Complete genome sequence of Actinoalloteichus hoggarensis DSM 45943, type strain of Actinoalloteichus hoggarensis.</title>
        <authorList>
            <person name="Ruckert C."/>
            <person name="Nouioui I."/>
            <person name="Willmese J."/>
            <person name="van Wezel G."/>
            <person name="Klenk H.-P."/>
            <person name="Kalinowski J."/>
            <person name="Zotchev S.B."/>
        </authorList>
    </citation>
    <scope>NUCLEOTIDE SEQUENCE [LARGE SCALE GENOMIC DNA]</scope>
    <source>
        <strain evidence="1 2">DSM 45943</strain>
    </source>
</reference>
<evidence type="ECO:0000313" key="1">
    <source>
        <dbReference type="EMBL" id="ASO20639.1"/>
    </source>
</evidence>
<organism evidence="1 2">
    <name type="scientific">Actinoalloteichus hoggarensis</name>
    <dbReference type="NCBI Taxonomy" id="1470176"/>
    <lineage>
        <taxon>Bacteria</taxon>
        <taxon>Bacillati</taxon>
        <taxon>Actinomycetota</taxon>
        <taxon>Actinomycetes</taxon>
        <taxon>Pseudonocardiales</taxon>
        <taxon>Pseudonocardiaceae</taxon>
        <taxon>Actinoalloteichus</taxon>
    </lineage>
</organism>
<proteinExistence type="predicted"/>
<dbReference type="AlphaFoldDB" id="A0A221W4X0"/>
<evidence type="ECO:0000313" key="2">
    <source>
        <dbReference type="Proteomes" id="UP000204221"/>
    </source>
</evidence>
<keyword evidence="2" id="KW-1185">Reference proteome</keyword>